<feature type="domain" description="Beta-lactamase-related" evidence="2">
    <location>
        <begin position="221"/>
        <end position="575"/>
    </location>
</feature>
<dbReference type="STRING" id="683125.SAMN05660206_10968"/>
<evidence type="ECO:0000313" key="3">
    <source>
        <dbReference type="EMBL" id="SFT02019.1"/>
    </source>
</evidence>
<evidence type="ECO:0000313" key="4">
    <source>
        <dbReference type="Proteomes" id="UP000198785"/>
    </source>
</evidence>
<keyword evidence="4" id="KW-1185">Reference proteome</keyword>
<dbReference type="InterPro" id="IPR050789">
    <property type="entry name" value="Diverse_Enzym_Activities"/>
</dbReference>
<dbReference type="EMBL" id="FOZZ01000009">
    <property type="protein sequence ID" value="SFT02019.1"/>
    <property type="molecule type" value="Genomic_DNA"/>
</dbReference>
<dbReference type="Gene3D" id="3.40.710.10">
    <property type="entry name" value="DD-peptidase/beta-lactamase superfamily"/>
    <property type="match status" value="1"/>
</dbReference>
<dbReference type="PANTHER" id="PTHR43283:SF11">
    <property type="entry name" value="BETA-LACTAMASE-RELATED DOMAIN-CONTAINING PROTEIN"/>
    <property type="match status" value="1"/>
</dbReference>
<dbReference type="Proteomes" id="UP000198785">
    <property type="component" value="Unassembled WGS sequence"/>
</dbReference>
<dbReference type="InterPro" id="IPR012338">
    <property type="entry name" value="Beta-lactam/transpept-like"/>
</dbReference>
<protein>
    <submittedName>
        <fullName evidence="3">CubicO group peptidase, beta-lactamase class C family</fullName>
    </submittedName>
</protein>
<evidence type="ECO:0000256" key="1">
    <source>
        <dbReference type="ARBA" id="ARBA00022801"/>
    </source>
</evidence>
<dbReference type="InterPro" id="IPR001466">
    <property type="entry name" value="Beta-lactam-related"/>
</dbReference>
<evidence type="ECO:0000259" key="2">
    <source>
        <dbReference type="Pfam" id="PF00144"/>
    </source>
</evidence>
<dbReference type="Pfam" id="PF00144">
    <property type="entry name" value="Beta-lactamase"/>
    <property type="match status" value="1"/>
</dbReference>
<gene>
    <name evidence="3" type="ORF">SAMN05660206_10968</name>
</gene>
<sequence length="591" mass="66738">MLRFIFTFTHKTNVNEMKSYKVSSFLWSLILLFFVGQASAQYKQTVVNPVSLTHDAKKLIPFQRLDELKIAVVTPSPKKYNTFIETLQYYADVQSFDFNQYDENTKYSNTIIVAGTAQELRSDFLLMAAQSTVNKKDVIIVRFGDEKDSFTLSSNLPSNAGVHVPDFTEKSQRYAAMSIFGGMAITEGTLRTTQTRLQYTEGEGSGLNLVKMTQKIDGIAAEAIREKGAPGMVVMAVKNGQVIFNKAYGSHTYDGKKATTTKDIFDLASVSKIAGTTPVVMHLQERGIINLDSTMGHYLWQAKQTNKKDITLRTVMLHEAGFTPFIPFYRNLKPGDLQHFPDDAHQVKVADSAYLKTNYYRDVMWPEMLQSDVKPIGNYVYSDISMYVMKEVAEHETAEPMDEYVQKILYRPIGMKAAGYNPRNRFARERIVPTQQDTAFRKVLLQGYVHDEGAAMAGGVAGHAGLFSTANDLAIYGQMLLNRGEYGGVRYFKRETVDMFTSKQSRTSRRGLGFDRFEPVSKTGYPSKLANESVYGHTGYTGTCIWIDPRNQLIYIFLSNRVHPQVSTKLLDLNIRSRIQDAIYETINEAK</sequence>
<keyword evidence="1" id="KW-0378">Hydrolase</keyword>
<dbReference type="GO" id="GO:0016787">
    <property type="term" value="F:hydrolase activity"/>
    <property type="evidence" value="ECO:0007669"/>
    <property type="project" value="UniProtKB-KW"/>
</dbReference>
<dbReference type="SUPFAM" id="SSF56601">
    <property type="entry name" value="beta-lactamase/transpeptidase-like"/>
    <property type="match status" value="1"/>
</dbReference>
<organism evidence="3 4">
    <name type="scientific">Sphingobacterium wenxiniae</name>
    <dbReference type="NCBI Taxonomy" id="683125"/>
    <lineage>
        <taxon>Bacteria</taxon>
        <taxon>Pseudomonadati</taxon>
        <taxon>Bacteroidota</taxon>
        <taxon>Sphingobacteriia</taxon>
        <taxon>Sphingobacteriales</taxon>
        <taxon>Sphingobacteriaceae</taxon>
        <taxon>Sphingobacterium</taxon>
    </lineage>
</organism>
<dbReference type="AlphaFoldDB" id="A0A1I6UKP0"/>
<proteinExistence type="predicted"/>
<name>A0A1I6UKP0_9SPHI</name>
<reference evidence="3 4" key="1">
    <citation type="submission" date="2016-10" db="EMBL/GenBank/DDBJ databases">
        <authorList>
            <person name="de Groot N.N."/>
        </authorList>
    </citation>
    <scope>NUCLEOTIDE SEQUENCE [LARGE SCALE GENOMIC DNA]</scope>
    <source>
        <strain evidence="3 4">DSM 22789</strain>
    </source>
</reference>
<accession>A0A1I6UKP0</accession>
<dbReference type="PANTHER" id="PTHR43283">
    <property type="entry name" value="BETA-LACTAMASE-RELATED"/>
    <property type="match status" value="1"/>
</dbReference>